<dbReference type="AlphaFoldDB" id="A0AAP0LU09"/>
<gene>
    <name evidence="2" type="ORF">WN944_025827</name>
</gene>
<proteinExistence type="predicted"/>
<keyword evidence="3" id="KW-1185">Reference proteome</keyword>
<name>A0AAP0LU09_9ROSI</name>
<accession>A0AAP0LU09</accession>
<protein>
    <submittedName>
        <fullName evidence="2">Uncharacterized protein</fullName>
    </submittedName>
</protein>
<reference evidence="2 3" key="1">
    <citation type="submission" date="2024-05" db="EMBL/GenBank/DDBJ databases">
        <title>Haplotype-resolved chromosome-level genome assembly of Huyou (Citrus changshanensis).</title>
        <authorList>
            <person name="Miao C."/>
            <person name="Chen W."/>
            <person name="Wu Y."/>
            <person name="Wang L."/>
            <person name="Zhao S."/>
            <person name="Grierson D."/>
            <person name="Xu C."/>
            <person name="Chen K."/>
        </authorList>
    </citation>
    <scope>NUCLEOTIDE SEQUENCE [LARGE SCALE GENOMIC DNA]</scope>
    <source>
        <strain evidence="2">01-14</strain>
        <tissue evidence="2">Leaf</tissue>
    </source>
</reference>
<organism evidence="2 3">
    <name type="scientific">Citrus x changshan-huyou</name>
    <dbReference type="NCBI Taxonomy" id="2935761"/>
    <lineage>
        <taxon>Eukaryota</taxon>
        <taxon>Viridiplantae</taxon>
        <taxon>Streptophyta</taxon>
        <taxon>Embryophyta</taxon>
        <taxon>Tracheophyta</taxon>
        <taxon>Spermatophyta</taxon>
        <taxon>Magnoliopsida</taxon>
        <taxon>eudicotyledons</taxon>
        <taxon>Gunneridae</taxon>
        <taxon>Pentapetalae</taxon>
        <taxon>rosids</taxon>
        <taxon>malvids</taxon>
        <taxon>Sapindales</taxon>
        <taxon>Rutaceae</taxon>
        <taxon>Aurantioideae</taxon>
        <taxon>Citrus</taxon>
    </lineage>
</organism>
<sequence length="51" mass="5342">MAGISVEDPAQTQPANLISLLVPATPPSSWLAPQRKSRTKGQMAPSGRGEL</sequence>
<evidence type="ECO:0000313" key="2">
    <source>
        <dbReference type="EMBL" id="KAK9182681.1"/>
    </source>
</evidence>
<comment type="caution">
    <text evidence="2">The sequence shown here is derived from an EMBL/GenBank/DDBJ whole genome shotgun (WGS) entry which is preliminary data.</text>
</comment>
<feature type="region of interest" description="Disordered" evidence="1">
    <location>
        <begin position="24"/>
        <end position="51"/>
    </location>
</feature>
<dbReference type="Proteomes" id="UP001428341">
    <property type="component" value="Unassembled WGS sequence"/>
</dbReference>
<dbReference type="EMBL" id="JBCGBO010000024">
    <property type="protein sequence ID" value="KAK9182681.1"/>
    <property type="molecule type" value="Genomic_DNA"/>
</dbReference>
<evidence type="ECO:0000313" key="3">
    <source>
        <dbReference type="Proteomes" id="UP001428341"/>
    </source>
</evidence>
<evidence type="ECO:0000256" key="1">
    <source>
        <dbReference type="SAM" id="MobiDB-lite"/>
    </source>
</evidence>